<evidence type="ECO:0000256" key="1">
    <source>
        <dbReference type="SAM" id="MobiDB-lite"/>
    </source>
</evidence>
<dbReference type="Proteomes" id="UP000292052">
    <property type="component" value="Unassembled WGS sequence"/>
</dbReference>
<organism evidence="2 3">
    <name type="scientific">Asbolus verrucosus</name>
    <name type="common">Desert ironclad beetle</name>
    <dbReference type="NCBI Taxonomy" id="1661398"/>
    <lineage>
        <taxon>Eukaryota</taxon>
        <taxon>Metazoa</taxon>
        <taxon>Ecdysozoa</taxon>
        <taxon>Arthropoda</taxon>
        <taxon>Hexapoda</taxon>
        <taxon>Insecta</taxon>
        <taxon>Pterygota</taxon>
        <taxon>Neoptera</taxon>
        <taxon>Endopterygota</taxon>
        <taxon>Coleoptera</taxon>
        <taxon>Polyphaga</taxon>
        <taxon>Cucujiformia</taxon>
        <taxon>Tenebrionidae</taxon>
        <taxon>Pimeliinae</taxon>
        <taxon>Asbolus</taxon>
    </lineage>
</organism>
<protein>
    <submittedName>
        <fullName evidence="2">Uncharacterized protein</fullName>
    </submittedName>
</protein>
<dbReference type="AlphaFoldDB" id="A0A482WBJ9"/>
<accession>A0A482WBJ9</accession>
<keyword evidence="3" id="KW-1185">Reference proteome</keyword>
<feature type="region of interest" description="Disordered" evidence="1">
    <location>
        <begin position="42"/>
        <end position="73"/>
    </location>
</feature>
<name>A0A482WBJ9_ASBVE</name>
<gene>
    <name evidence="2" type="ORF">BDFB_002141</name>
</gene>
<evidence type="ECO:0000313" key="3">
    <source>
        <dbReference type="Proteomes" id="UP000292052"/>
    </source>
</evidence>
<feature type="non-terminal residue" evidence="2">
    <location>
        <position position="73"/>
    </location>
</feature>
<proteinExistence type="predicted"/>
<dbReference type="EMBL" id="QDEB01013162">
    <property type="protein sequence ID" value="RZC41903.1"/>
    <property type="molecule type" value="Genomic_DNA"/>
</dbReference>
<comment type="caution">
    <text evidence="2">The sequence shown here is derived from an EMBL/GenBank/DDBJ whole genome shotgun (WGS) entry which is preliminary data.</text>
</comment>
<feature type="non-terminal residue" evidence="2">
    <location>
        <position position="1"/>
    </location>
</feature>
<evidence type="ECO:0000313" key="2">
    <source>
        <dbReference type="EMBL" id="RZC41903.1"/>
    </source>
</evidence>
<reference evidence="2" key="1">
    <citation type="submission" date="2017-03" db="EMBL/GenBank/DDBJ databases">
        <title>Genome of the blue death feigning beetle - Asbolus verrucosus.</title>
        <authorList>
            <person name="Rider S.D."/>
        </authorList>
    </citation>
    <scope>NUCLEOTIDE SEQUENCE [LARGE SCALE GENOMIC DNA]</scope>
    <source>
        <strain evidence="2">Butters</strain>
        <tissue evidence="2">Head and leg muscle</tissue>
    </source>
</reference>
<sequence length="73" mass="7979">LVPVSSTVIPLPVYQVSYGLHVVPSLKDEKIKKPEGPITLVTAHSKKKAIQEPKSKPNDVSSVKEVSKNNFDN</sequence>
<dbReference type="OrthoDB" id="8195466at2759"/>